<organism evidence="1 2">
    <name type="scientific">Didymodactylos carnosus</name>
    <dbReference type="NCBI Taxonomy" id="1234261"/>
    <lineage>
        <taxon>Eukaryota</taxon>
        <taxon>Metazoa</taxon>
        <taxon>Spiralia</taxon>
        <taxon>Gnathifera</taxon>
        <taxon>Rotifera</taxon>
        <taxon>Eurotatoria</taxon>
        <taxon>Bdelloidea</taxon>
        <taxon>Philodinida</taxon>
        <taxon>Philodinidae</taxon>
        <taxon>Didymodactylos</taxon>
    </lineage>
</organism>
<gene>
    <name evidence="1" type="ORF">SRO942_LOCUS28702</name>
</gene>
<feature type="non-terminal residue" evidence="1">
    <location>
        <position position="44"/>
    </location>
</feature>
<protein>
    <submittedName>
        <fullName evidence="1">Uncharacterized protein</fullName>
    </submittedName>
</protein>
<proteinExistence type="predicted"/>
<feature type="non-terminal residue" evidence="1">
    <location>
        <position position="1"/>
    </location>
</feature>
<name>A0A8S2QK69_9BILA</name>
<reference evidence="1" key="1">
    <citation type="submission" date="2021-02" db="EMBL/GenBank/DDBJ databases">
        <authorList>
            <person name="Nowell W R."/>
        </authorList>
    </citation>
    <scope>NUCLEOTIDE SEQUENCE</scope>
</reference>
<sequence>KRRSLSAEHLYQVRREHLRYRQPFTTPVSFTAEDVSDIYKPFQL</sequence>
<dbReference type="EMBL" id="CAJOBC010034553">
    <property type="protein sequence ID" value="CAF4107688.1"/>
    <property type="molecule type" value="Genomic_DNA"/>
</dbReference>
<dbReference type="AlphaFoldDB" id="A0A8S2QK69"/>
<accession>A0A8S2QK69</accession>
<evidence type="ECO:0000313" key="1">
    <source>
        <dbReference type="EMBL" id="CAF4107688.1"/>
    </source>
</evidence>
<evidence type="ECO:0000313" key="2">
    <source>
        <dbReference type="Proteomes" id="UP000681722"/>
    </source>
</evidence>
<dbReference type="Proteomes" id="UP000681722">
    <property type="component" value="Unassembled WGS sequence"/>
</dbReference>
<comment type="caution">
    <text evidence="1">The sequence shown here is derived from an EMBL/GenBank/DDBJ whole genome shotgun (WGS) entry which is preliminary data.</text>
</comment>